<evidence type="ECO:0000256" key="1">
    <source>
        <dbReference type="SAM" id="Coils"/>
    </source>
</evidence>
<evidence type="ECO:0000313" key="3">
    <source>
        <dbReference type="EMBL" id="AAT69460.1"/>
    </source>
</evidence>
<organism evidence="3 4">
    <name type="scientific">Alphaproteobacteria phage PhiJL001</name>
    <dbReference type="NCBI Taxonomy" id="2681607"/>
    <lineage>
        <taxon>Viruses</taxon>
        <taxon>Duplodnaviria</taxon>
        <taxon>Heunggongvirae</taxon>
        <taxon>Uroviricota</taxon>
        <taxon>Caudoviricetes</taxon>
        <taxon>Mesyanzhinovviridae</taxon>
        <taxon>Keylargovirus</taxon>
        <taxon>Keylargovirus JL001</taxon>
    </lineage>
</organism>
<evidence type="ECO:0000256" key="2">
    <source>
        <dbReference type="SAM" id="MobiDB-lite"/>
    </source>
</evidence>
<evidence type="ECO:0000313" key="4">
    <source>
        <dbReference type="Proteomes" id="UP000000993"/>
    </source>
</evidence>
<dbReference type="RefSeq" id="YP_223926.1">
    <property type="nucleotide sequence ID" value="NC_006938.1"/>
</dbReference>
<feature type="region of interest" description="Disordered" evidence="2">
    <location>
        <begin position="139"/>
        <end position="160"/>
    </location>
</feature>
<dbReference type="Proteomes" id="UP000000993">
    <property type="component" value="Segment"/>
</dbReference>
<proteinExistence type="predicted"/>
<name>Q5DNA3_9CAUD</name>
<reference evidence="3 4" key="1">
    <citation type="journal article" date="2005" name="Appl. Environ. Microbiol.">
        <title>Genomic analysis of bacteriophage PhiJL001: insights into its interaction with a sponge-associated alpha-proteobacterium.</title>
        <authorList>
            <person name="Lohr J.E."/>
            <person name="Chen F."/>
            <person name="Hill R.T."/>
        </authorList>
    </citation>
    <scope>NUCLEOTIDE SEQUENCE</scope>
</reference>
<keyword evidence="1" id="KW-0175">Coiled coil</keyword>
<feature type="coiled-coil region" evidence="1">
    <location>
        <begin position="66"/>
        <end position="100"/>
    </location>
</feature>
<gene>
    <name evidence="3" type="ORF">JL001p02</name>
</gene>
<dbReference type="EMBL" id="AY576273">
    <property type="protein sequence ID" value="AAT69460.1"/>
    <property type="molecule type" value="Genomic_DNA"/>
</dbReference>
<keyword evidence="4" id="KW-1185">Reference proteome</keyword>
<sequence>MIWLLKNWRKVAIGLAAVAILGIISAGYIHYTGLVNENARIKQEKVILEKDLESQRITIAAQVDAIDMWEAGAERLRLELERQREVEADARAEADRLRRLFGEHDLDALAGARPESIERLVNRGSARLGRLLECASGAVGHPECPGEDAQDTDASQANAN</sequence>
<dbReference type="KEGG" id="vg:3342356"/>
<dbReference type="GeneID" id="3342356"/>
<accession>Q5DNA3</accession>
<protein>
    <submittedName>
        <fullName evidence="3">Gp02</fullName>
    </submittedName>
</protein>